<evidence type="ECO:0000256" key="3">
    <source>
        <dbReference type="ARBA" id="ARBA00030733"/>
    </source>
</evidence>
<keyword evidence="4" id="KW-1185">Reference proteome</keyword>
<dbReference type="GO" id="GO:0005758">
    <property type="term" value="C:mitochondrial intermembrane space"/>
    <property type="evidence" value="ECO:0007669"/>
    <property type="project" value="InterPro"/>
</dbReference>
<dbReference type="PANTHER" id="PTHR31905">
    <property type="entry name" value="COILED-COIL DOMAIN-CONTAINING PROTEIN 58"/>
    <property type="match status" value="1"/>
</dbReference>
<dbReference type="PANTHER" id="PTHR31905:SF2">
    <property type="entry name" value="PROTEIN MIX23"/>
    <property type="match status" value="1"/>
</dbReference>
<dbReference type="CTD" id="40159"/>
<name>A0AAJ7JHC8_9HYME</name>
<evidence type="ECO:0000256" key="1">
    <source>
        <dbReference type="ARBA" id="ARBA00024204"/>
    </source>
</evidence>
<organism evidence="4 5">
    <name type="scientific">Ceratina calcarata</name>
    <dbReference type="NCBI Taxonomy" id="156304"/>
    <lineage>
        <taxon>Eukaryota</taxon>
        <taxon>Metazoa</taxon>
        <taxon>Ecdysozoa</taxon>
        <taxon>Arthropoda</taxon>
        <taxon>Hexapoda</taxon>
        <taxon>Insecta</taxon>
        <taxon>Pterygota</taxon>
        <taxon>Neoptera</taxon>
        <taxon>Endopterygota</taxon>
        <taxon>Hymenoptera</taxon>
        <taxon>Apocrita</taxon>
        <taxon>Aculeata</taxon>
        <taxon>Apoidea</taxon>
        <taxon>Anthophila</taxon>
        <taxon>Apidae</taxon>
        <taxon>Ceratina</taxon>
        <taxon>Zadontomerus</taxon>
    </lineage>
</organism>
<evidence type="ECO:0000256" key="2">
    <source>
        <dbReference type="ARBA" id="ARBA00024228"/>
    </source>
</evidence>
<reference evidence="5" key="1">
    <citation type="submission" date="2025-08" db="UniProtKB">
        <authorList>
            <consortium name="RefSeq"/>
        </authorList>
    </citation>
    <scope>IDENTIFICATION</scope>
    <source>
        <tissue evidence="5">Whole body</tissue>
    </source>
</reference>
<evidence type="ECO:0000313" key="4">
    <source>
        <dbReference type="Proteomes" id="UP000694925"/>
    </source>
</evidence>
<proteinExistence type="inferred from homology"/>
<protein>
    <recommendedName>
        <fullName evidence="2">Protein MIX23</fullName>
    </recommendedName>
    <alternativeName>
        <fullName evidence="3">Coiled-coil domain-containing protein 58</fullName>
    </alternativeName>
</protein>
<dbReference type="KEGG" id="ccal:108633077"/>
<evidence type="ECO:0000313" key="5">
    <source>
        <dbReference type="RefSeq" id="XP_017893548.1"/>
    </source>
</evidence>
<dbReference type="Proteomes" id="UP000694925">
    <property type="component" value="Unplaced"/>
</dbReference>
<gene>
    <name evidence="5" type="primary">LOC108633077</name>
</gene>
<dbReference type="Pfam" id="PF09774">
    <property type="entry name" value="MIX23"/>
    <property type="match status" value="1"/>
</dbReference>
<dbReference type="GeneID" id="108633077"/>
<dbReference type="InterPro" id="IPR019171">
    <property type="entry name" value="MIX23"/>
</dbReference>
<comment type="similarity">
    <text evidence="1">Belongs to the MIX23 family.</text>
</comment>
<dbReference type="RefSeq" id="XP_017893548.1">
    <property type="nucleotide sequence ID" value="XM_018038059.2"/>
</dbReference>
<accession>A0AAJ7JHC8</accession>
<dbReference type="AlphaFoldDB" id="A0AAJ7JHC8"/>
<sequence>MRQFDDKIIYLLNNTIPTESFKSQVDPTAKCKELYDQIHSGHEKRELAITRCLNLSKEKLRELKAQRDNGNESPQLLKTMRKEQSTLHLLQSELNIEEVVRKRTIDVYHEKCRSFYKPPKELET</sequence>